<evidence type="ECO:0000313" key="2">
    <source>
        <dbReference type="EMBL" id="GFP27671.1"/>
    </source>
</evidence>
<dbReference type="AlphaFoldDB" id="A0A6V8P9Q2"/>
<evidence type="ECO:0000313" key="3">
    <source>
        <dbReference type="EMBL" id="GFP34528.1"/>
    </source>
</evidence>
<comment type="caution">
    <text evidence="2">The sequence shown here is derived from an EMBL/GenBank/DDBJ whole genome shotgun (WGS) entry which is preliminary data.</text>
</comment>
<evidence type="ECO:0000313" key="4">
    <source>
        <dbReference type="Proteomes" id="UP000576480"/>
    </source>
</evidence>
<name>A0A6V8P9Q2_9ACTN</name>
<dbReference type="EMBL" id="BLRY01000054">
    <property type="protein sequence ID" value="GFP27671.1"/>
    <property type="molecule type" value="Genomic_DNA"/>
</dbReference>
<proteinExistence type="predicted"/>
<dbReference type="Proteomes" id="UP000591948">
    <property type="component" value="Unassembled WGS sequence"/>
</dbReference>
<evidence type="ECO:0000313" key="5">
    <source>
        <dbReference type="Proteomes" id="UP000580051"/>
    </source>
</evidence>
<protein>
    <submittedName>
        <fullName evidence="2">Uncharacterized protein</fullName>
    </submittedName>
</protein>
<dbReference type="Proteomes" id="UP000576480">
    <property type="component" value="Unassembled WGS sequence"/>
</dbReference>
<evidence type="ECO:0000313" key="6">
    <source>
        <dbReference type="Proteomes" id="UP000591948"/>
    </source>
</evidence>
<dbReference type="Proteomes" id="UP000580051">
    <property type="component" value="Unassembled WGS sequence"/>
</dbReference>
<accession>A0A6V8P9Q2</accession>
<gene>
    <name evidence="1" type="ORF">HKBW3S06_00119</name>
    <name evidence="2" type="ORF">HKBW3S33_01081</name>
    <name evidence="3" type="ORF">HKBW3S43_00321</name>
</gene>
<dbReference type="EMBL" id="BLRV01000006">
    <property type="protein sequence ID" value="GFP20892.1"/>
    <property type="molecule type" value="Genomic_DNA"/>
</dbReference>
<sequence>MREEKATTPRWEEFHRWERAYEMERLRGLTPAQKIEICQELFQAVLRIRGEKVRSTWSSDEKEKESPHIQYWINLRKSLLKESWEVQRVKNGSTDGSK</sequence>
<reference evidence="4 5" key="1">
    <citation type="journal article" date="2020" name="Front. Microbiol.">
        <title>Single-cell genomics of novel Actinobacteria with the Wood-Ljungdahl pathway discovered in a serpentinizing system.</title>
        <authorList>
            <person name="Merino N."/>
            <person name="Kawai M."/>
            <person name="Boyd E.S."/>
            <person name="Colman D.R."/>
            <person name="McGlynn S.E."/>
            <person name="Nealson K.H."/>
            <person name="Kurokawa K."/>
            <person name="Hongoh Y."/>
        </authorList>
    </citation>
    <scope>NUCLEOTIDE SEQUENCE [LARGE SCALE GENOMIC DNA]</scope>
    <source>
        <strain evidence="1 5">S06</strain>
        <strain evidence="2 6">S33</strain>
        <strain evidence="3 4">S43</strain>
    </source>
</reference>
<evidence type="ECO:0000313" key="1">
    <source>
        <dbReference type="EMBL" id="GFP20892.1"/>
    </source>
</evidence>
<keyword evidence="6" id="KW-1185">Reference proteome</keyword>
<dbReference type="EMBL" id="BLSB01000009">
    <property type="protein sequence ID" value="GFP34528.1"/>
    <property type="molecule type" value="Genomic_DNA"/>
</dbReference>
<dbReference type="RefSeq" id="WP_176226034.1">
    <property type="nucleotide sequence ID" value="NZ_BLRV01000006.1"/>
</dbReference>
<organism evidence="2 6">
    <name type="scientific">Candidatus Hakubella thermalkaliphila</name>
    <dbReference type="NCBI Taxonomy" id="2754717"/>
    <lineage>
        <taxon>Bacteria</taxon>
        <taxon>Bacillati</taxon>
        <taxon>Actinomycetota</taxon>
        <taxon>Actinomycetota incertae sedis</taxon>
        <taxon>Candidatus Hakubellales</taxon>
        <taxon>Candidatus Hakubellaceae</taxon>
        <taxon>Candidatus Hakubella</taxon>
    </lineage>
</organism>